<keyword evidence="8" id="KW-1185">Reference proteome</keyword>
<evidence type="ECO:0000259" key="5">
    <source>
        <dbReference type="SMART" id="SM00355"/>
    </source>
</evidence>
<reference evidence="7 8" key="1">
    <citation type="submission" date="2017-03" db="EMBL/GenBank/DDBJ databases">
        <title>Genome of the blue death feigning beetle - Asbolus verrucosus.</title>
        <authorList>
            <person name="Rider S.D."/>
        </authorList>
    </citation>
    <scope>NUCLEOTIDE SEQUENCE [LARGE SCALE GENOMIC DNA]</scope>
    <source>
        <strain evidence="7">Butters</strain>
        <tissue evidence="7">Head and leg muscle</tissue>
    </source>
</reference>
<organism evidence="7 8">
    <name type="scientific">Asbolus verrucosus</name>
    <name type="common">Desert ironclad beetle</name>
    <dbReference type="NCBI Taxonomy" id="1661398"/>
    <lineage>
        <taxon>Eukaryota</taxon>
        <taxon>Metazoa</taxon>
        <taxon>Ecdysozoa</taxon>
        <taxon>Arthropoda</taxon>
        <taxon>Hexapoda</taxon>
        <taxon>Insecta</taxon>
        <taxon>Pterygota</taxon>
        <taxon>Neoptera</taxon>
        <taxon>Endopterygota</taxon>
        <taxon>Coleoptera</taxon>
        <taxon>Polyphaga</taxon>
        <taxon>Cucujiformia</taxon>
        <taxon>Tenebrionidae</taxon>
        <taxon>Pimeliinae</taxon>
        <taxon>Asbolus</taxon>
    </lineage>
</organism>
<protein>
    <submittedName>
        <fullName evidence="7">Zinc finger matrin-type protein 4-like</fullName>
    </submittedName>
</protein>
<dbReference type="InterPro" id="IPR036236">
    <property type="entry name" value="Znf_C2H2_sf"/>
</dbReference>
<dbReference type="Proteomes" id="UP000292052">
    <property type="component" value="Unassembled WGS sequence"/>
</dbReference>
<evidence type="ECO:0000313" key="8">
    <source>
        <dbReference type="Proteomes" id="UP000292052"/>
    </source>
</evidence>
<dbReference type="EMBL" id="QDEB01115437">
    <property type="protein sequence ID" value="RZB40844.1"/>
    <property type="molecule type" value="Genomic_DNA"/>
</dbReference>
<dbReference type="SUPFAM" id="SSF57667">
    <property type="entry name" value="beta-beta-alpha zinc fingers"/>
    <property type="match status" value="4"/>
</dbReference>
<proteinExistence type="predicted"/>
<feature type="domain" description="C2H2-type" evidence="5">
    <location>
        <begin position="323"/>
        <end position="347"/>
    </location>
</feature>
<dbReference type="SMART" id="SM00355">
    <property type="entry name" value="ZnF_C2H2"/>
    <property type="match status" value="4"/>
</dbReference>
<dbReference type="STRING" id="1661398.A0A482VC69"/>
<dbReference type="InterPro" id="IPR003604">
    <property type="entry name" value="Matrin/U1-like-C_Znf_C2H2"/>
</dbReference>
<dbReference type="PANTHER" id="PTHR46786:SF1">
    <property type="entry name" value="ZINC FINGER MATRIN-TYPE PROTEIN 3"/>
    <property type="match status" value="1"/>
</dbReference>
<feature type="region of interest" description="Disordered" evidence="4">
    <location>
        <begin position="275"/>
        <end position="295"/>
    </location>
</feature>
<evidence type="ECO:0000256" key="3">
    <source>
        <dbReference type="ARBA" id="ARBA00022833"/>
    </source>
</evidence>
<feature type="domain" description="U1-type" evidence="6">
    <location>
        <begin position="320"/>
        <end position="354"/>
    </location>
</feature>
<evidence type="ECO:0000256" key="1">
    <source>
        <dbReference type="ARBA" id="ARBA00022723"/>
    </source>
</evidence>
<evidence type="ECO:0000256" key="2">
    <source>
        <dbReference type="ARBA" id="ARBA00022771"/>
    </source>
</evidence>
<dbReference type="InterPro" id="IPR013087">
    <property type="entry name" value="Znf_C2H2_type"/>
</dbReference>
<dbReference type="AlphaFoldDB" id="A0A482VC69"/>
<evidence type="ECO:0000313" key="7">
    <source>
        <dbReference type="EMBL" id="RZB40844.1"/>
    </source>
</evidence>
<dbReference type="PANTHER" id="PTHR46786">
    <property type="entry name" value="ZINC FINGER MATRIN-TYPE PROTEIN 3"/>
    <property type="match status" value="1"/>
</dbReference>
<evidence type="ECO:0000256" key="4">
    <source>
        <dbReference type="SAM" id="MobiDB-lite"/>
    </source>
</evidence>
<feature type="domain" description="C2H2-type" evidence="5">
    <location>
        <begin position="110"/>
        <end position="134"/>
    </location>
</feature>
<dbReference type="GO" id="GO:0008270">
    <property type="term" value="F:zinc ion binding"/>
    <property type="evidence" value="ECO:0007669"/>
    <property type="project" value="UniProtKB-KW"/>
</dbReference>
<dbReference type="Gene3D" id="3.30.160.60">
    <property type="entry name" value="Classic Zinc Finger"/>
    <property type="match status" value="4"/>
</dbReference>
<keyword evidence="1" id="KW-0479">Metal-binding</keyword>
<dbReference type="InterPro" id="IPR022755">
    <property type="entry name" value="Znf_C2H2_jaz"/>
</dbReference>
<dbReference type="SMART" id="SM00451">
    <property type="entry name" value="ZnF_U1"/>
    <property type="match status" value="4"/>
</dbReference>
<keyword evidence="2" id="KW-0863">Zinc-finger</keyword>
<name>A0A482VC69_ASBVE</name>
<gene>
    <name evidence="7" type="ORF">BDFB_007664</name>
</gene>
<accession>A0A482VC69</accession>
<dbReference type="Pfam" id="PF12874">
    <property type="entry name" value="zf-met"/>
    <property type="match status" value="3"/>
</dbReference>
<feature type="domain" description="U1-type" evidence="6">
    <location>
        <begin position="107"/>
        <end position="141"/>
    </location>
</feature>
<feature type="domain" description="U1-type" evidence="6">
    <location>
        <begin position="251"/>
        <end position="285"/>
    </location>
</feature>
<dbReference type="OrthoDB" id="434647at2759"/>
<feature type="domain" description="C2H2-type" evidence="5">
    <location>
        <begin position="177"/>
        <end position="201"/>
    </location>
</feature>
<keyword evidence="3" id="KW-0862">Zinc</keyword>
<sequence>MQTTDDGEYIPSKELDRSFRIPKKRTNQEEVAASSHAQVLESSYYNYTPEPQPVMTPCRLDATRNLILQNLQKREFEKPKTYANHLLKDTIPDCYDETLPRELTSLFQPLYCKLCSAQLSSNIVAKLHYKSKNHEKKIRKFLIDYSERTGEPLHKRAKTINKKPKDNDGDESNPLYFYCDVCDLPLTGKLHAESHYMGRNHRKATLGVKTPAGKGHYDMDGKWVREGHKRPVTDPNDDTFGRDFRTQEPVAPGFRCELCNITTTCQEQLESHYNGQKHKKKQRQQNSDTRIVGSPHDNILTSVLTAEADKGDCSVYRTPSGHYYCQICNCSTNSEVQFKQHLQSKNHLKKASQKKA</sequence>
<dbReference type="Pfam" id="PF12171">
    <property type="entry name" value="zf-C2H2_jaz"/>
    <property type="match status" value="1"/>
</dbReference>
<dbReference type="GO" id="GO:0003676">
    <property type="term" value="F:nucleic acid binding"/>
    <property type="evidence" value="ECO:0007669"/>
    <property type="project" value="InterPro"/>
</dbReference>
<feature type="domain" description="C2H2-type" evidence="5">
    <location>
        <begin position="254"/>
        <end position="278"/>
    </location>
</feature>
<comment type="caution">
    <text evidence="7">The sequence shown here is derived from an EMBL/GenBank/DDBJ whole genome shotgun (WGS) entry which is preliminary data.</text>
</comment>
<evidence type="ECO:0000259" key="6">
    <source>
        <dbReference type="SMART" id="SM00451"/>
    </source>
</evidence>
<dbReference type="InterPro" id="IPR052644">
    <property type="entry name" value="ZMAT3"/>
</dbReference>
<feature type="domain" description="U1-type" evidence="6">
    <location>
        <begin position="177"/>
        <end position="208"/>
    </location>
</feature>